<dbReference type="AlphaFoldDB" id="A0AAV4N348"/>
<name>A0AAV4N348_CAEEX</name>
<evidence type="ECO:0000313" key="2">
    <source>
        <dbReference type="Proteomes" id="UP001054945"/>
    </source>
</evidence>
<comment type="caution">
    <text evidence="1">The sequence shown here is derived from an EMBL/GenBank/DDBJ whole genome shotgun (WGS) entry which is preliminary data.</text>
</comment>
<proteinExistence type="predicted"/>
<keyword evidence="2" id="KW-1185">Reference proteome</keyword>
<organism evidence="1 2">
    <name type="scientific">Caerostris extrusa</name>
    <name type="common">Bark spider</name>
    <name type="synonym">Caerostris bankana</name>
    <dbReference type="NCBI Taxonomy" id="172846"/>
    <lineage>
        <taxon>Eukaryota</taxon>
        <taxon>Metazoa</taxon>
        <taxon>Ecdysozoa</taxon>
        <taxon>Arthropoda</taxon>
        <taxon>Chelicerata</taxon>
        <taxon>Arachnida</taxon>
        <taxon>Araneae</taxon>
        <taxon>Araneomorphae</taxon>
        <taxon>Entelegynae</taxon>
        <taxon>Araneoidea</taxon>
        <taxon>Araneidae</taxon>
        <taxon>Caerostris</taxon>
    </lineage>
</organism>
<sequence length="109" mass="12922">MNGEEISLLVQDPILTIPYPMQKNERIELRRITRDLAKAVIIPEQVMYFDQTRFVLTRTSTQLVHLYTCLTQTLCPFNHQHRRSKNTNSLSPSPMSEFYHRLPVHIKER</sequence>
<reference evidence="1 2" key="1">
    <citation type="submission" date="2021-06" db="EMBL/GenBank/DDBJ databases">
        <title>Caerostris extrusa draft genome.</title>
        <authorList>
            <person name="Kono N."/>
            <person name="Arakawa K."/>
        </authorList>
    </citation>
    <scope>NUCLEOTIDE SEQUENCE [LARGE SCALE GENOMIC DNA]</scope>
</reference>
<dbReference type="Proteomes" id="UP001054945">
    <property type="component" value="Unassembled WGS sequence"/>
</dbReference>
<dbReference type="EMBL" id="BPLR01002835">
    <property type="protein sequence ID" value="GIX78438.1"/>
    <property type="molecule type" value="Genomic_DNA"/>
</dbReference>
<evidence type="ECO:0000313" key="1">
    <source>
        <dbReference type="EMBL" id="GIX78438.1"/>
    </source>
</evidence>
<gene>
    <name evidence="1" type="ORF">CEXT_439201</name>
</gene>
<protein>
    <submittedName>
        <fullName evidence="1">Uncharacterized protein</fullName>
    </submittedName>
</protein>
<accession>A0AAV4N348</accession>